<reference evidence="5" key="1">
    <citation type="submission" date="2021-03" db="EMBL/GenBank/DDBJ databases">
        <title>Acanthopleuribacteraceae sp. M133.</title>
        <authorList>
            <person name="Wang G."/>
        </authorList>
    </citation>
    <scope>NUCLEOTIDE SEQUENCE</scope>
    <source>
        <strain evidence="5">M133</strain>
    </source>
</reference>
<dbReference type="SUPFAM" id="SSF51197">
    <property type="entry name" value="Clavaminate synthase-like"/>
    <property type="match status" value="1"/>
</dbReference>
<comment type="cofactor">
    <cofactor evidence="1">
        <name>Fe(2+)</name>
        <dbReference type="ChEBI" id="CHEBI:29033"/>
    </cofactor>
</comment>
<keyword evidence="2" id="KW-0560">Oxidoreductase</keyword>
<dbReference type="PANTHER" id="PTHR10696:SF56">
    <property type="entry name" value="TAUD_TFDA-LIKE DOMAIN-CONTAINING PROTEIN"/>
    <property type="match status" value="1"/>
</dbReference>
<gene>
    <name evidence="5" type="ORF">J3U87_22570</name>
</gene>
<dbReference type="EMBL" id="CP071793">
    <property type="protein sequence ID" value="QTD48374.1"/>
    <property type="molecule type" value="Genomic_DNA"/>
</dbReference>
<evidence type="ECO:0000256" key="1">
    <source>
        <dbReference type="ARBA" id="ARBA00001954"/>
    </source>
</evidence>
<dbReference type="AlphaFoldDB" id="A0A8A4TGN9"/>
<keyword evidence="3" id="KW-0045">Antibiotic biosynthesis</keyword>
<dbReference type="PANTHER" id="PTHR10696">
    <property type="entry name" value="GAMMA-BUTYROBETAINE HYDROXYLASE-RELATED"/>
    <property type="match status" value="1"/>
</dbReference>
<protein>
    <submittedName>
        <fullName evidence="5">TauD/TfdA family dioxygenase</fullName>
    </submittedName>
</protein>
<evidence type="ECO:0000256" key="3">
    <source>
        <dbReference type="ARBA" id="ARBA00023194"/>
    </source>
</evidence>
<dbReference type="GO" id="GO:0016706">
    <property type="term" value="F:2-oxoglutarate-dependent dioxygenase activity"/>
    <property type="evidence" value="ECO:0007669"/>
    <property type="project" value="UniProtKB-ARBA"/>
</dbReference>
<proteinExistence type="predicted"/>
<evidence type="ECO:0000259" key="4">
    <source>
        <dbReference type="Pfam" id="PF02668"/>
    </source>
</evidence>
<dbReference type="RefSeq" id="WP_237378028.1">
    <property type="nucleotide sequence ID" value="NZ_CP071793.1"/>
</dbReference>
<dbReference type="InterPro" id="IPR003819">
    <property type="entry name" value="TauD/TfdA-like"/>
</dbReference>
<dbReference type="GO" id="GO:0017000">
    <property type="term" value="P:antibiotic biosynthetic process"/>
    <property type="evidence" value="ECO:0007669"/>
    <property type="project" value="UniProtKB-KW"/>
</dbReference>
<sequence length="347" mass="40163">MRPARPAFSLKKPIAPRTFGGDAETLVTRESLAPDRAFPLVYRPRVDDLDLDRWLETNRTRLMEELHRVGAILFRGFSIPTPEDFQDFAAKVCPDLYRNYGDLPRENDTIYKVTPYPHDDTILFHNESSHMGSWPLKQLFYCHEPAAAGGETPIVDCRVIYREMDPALLEKFERLQLKYTRNFIPKLDVRWQDFFRTEDPAVVEEKCRANDWHFEWKPGGQLTLHQHSPAVTTHPVTGEKIFFNQIQLHHIAFLKPHIRQSLLEMVPEADLPRNVYFGDGSVLEDQVVRDIEALYWKHAAEFTWQAGDVLIVDNMLVSHARKPYQPPRKMNVAMGDMQTAVDRVAAG</sequence>
<dbReference type="Proteomes" id="UP000663929">
    <property type="component" value="Chromosome"/>
</dbReference>
<dbReference type="InterPro" id="IPR042098">
    <property type="entry name" value="TauD-like_sf"/>
</dbReference>
<evidence type="ECO:0000313" key="5">
    <source>
        <dbReference type="EMBL" id="QTD48374.1"/>
    </source>
</evidence>
<evidence type="ECO:0000313" key="6">
    <source>
        <dbReference type="Proteomes" id="UP000663929"/>
    </source>
</evidence>
<dbReference type="KEGG" id="scor:J3U87_22570"/>
<evidence type="ECO:0000256" key="2">
    <source>
        <dbReference type="ARBA" id="ARBA00023002"/>
    </source>
</evidence>
<dbReference type="Gene3D" id="3.60.130.10">
    <property type="entry name" value="Clavaminate synthase-like"/>
    <property type="match status" value="1"/>
</dbReference>
<dbReference type="InterPro" id="IPR050411">
    <property type="entry name" value="AlphaKG_dependent_hydroxylases"/>
</dbReference>
<keyword evidence="5" id="KW-0223">Dioxygenase</keyword>
<feature type="domain" description="TauD/TfdA-like" evidence="4">
    <location>
        <begin position="48"/>
        <end position="334"/>
    </location>
</feature>
<accession>A0A8A4TGN9</accession>
<name>A0A8A4TGN9_SULCO</name>
<organism evidence="5 6">
    <name type="scientific">Sulfidibacter corallicola</name>
    <dbReference type="NCBI Taxonomy" id="2818388"/>
    <lineage>
        <taxon>Bacteria</taxon>
        <taxon>Pseudomonadati</taxon>
        <taxon>Acidobacteriota</taxon>
        <taxon>Holophagae</taxon>
        <taxon>Acanthopleuribacterales</taxon>
        <taxon>Acanthopleuribacteraceae</taxon>
        <taxon>Sulfidibacter</taxon>
    </lineage>
</organism>
<keyword evidence="6" id="KW-1185">Reference proteome</keyword>
<dbReference type="Pfam" id="PF02668">
    <property type="entry name" value="TauD"/>
    <property type="match status" value="1"/>
</dbReference>